<feature type="binding site" evidence="3">
    <location>
        <position position="382"/>
    </location>
    <ligand>
        <name>Zn(2+)</name>
        <dbReference type="ChEBI" id="CHEBI:29105"/>
        <label>2</label>
    </ligand>
</feature>
<name>A0A2N8RCT7_STUST</name>
<evidence type="ECO:0000313" key="5">
    <source>
        <dbReference type="EMBL" id="PNF58902.1"/>
    </source>
</evidence>
<comment type="similarity">
    <text evidence="1">Belongs to the peptidase M20 family.</text>
</comment>
<dbReference type="RefSeq" id="WP_102820861.1">
    <property type="nucleotide sequence ID" value="NZ_JAMOHR010000010.1"/>
</dbReference>
<dbReference type="EMBL" id="POUM01000011">
    <property type="protein sequence ID" value="PNF58902.1"/>
    <property type="molecule type" value="Genomic_DNA"/>
</dbReference>
<protein>
    <submittedName>
        <fullName evidence="5">Zn-dependent hydrolase</fullName>
    </submittedName>
</protein>
<dbReference type="Pfam" id="PF01546">
    <property type="entry name" value="Peptidase_M20"/>
    <property type="match status" value="1"/>
</dbReference>
<dbReference type="InterPro" id="IPR002933">
    <property type="entry name" value="Peptidase_M20"/>
</dbReference>
<proteinExistence type="inferred from homology"/>
<dbReference type="CDD" id="cd03884">
    <property type="entry name" value="M20_bAS"/>
    <property type="match status" value="1"/>
</dbReference>
<organism evidence="5 6">
    <name type="scientific">Stutzerimonas stutzeri</name>
    <name type="common">Pseudomonas stutzeri</name>
    <dbReference type="NCBI Taxonomy" id="316"/>
    <lineage>
        <taxon>Bacteria</taxon>
        <taxon>Pseudomonadati</taxon>
        <taxon>Pseudomonadota</taxon>
        <taxon>Gammaproteobacteria</taxon>
        <taxon>Pseudomonadales</taxon>
        <taxon>Pseudomonadaceae</taxon>
        <taxon>Stutzerimonas</taxon>
    </lineage>
</organism>
<dbReference type="SUPFAM" id="SSF53187">
    <property type="entry name" value="Zn-dependent exopeptidases"/>
    <property type="match status" value="1"/>
</dbReference>
<dbReference type="PANTHER" id="PTHR32494:SF5">
    <property type="entry name" value="ALLANTOATE AMIDOHYDROLASE"/>
    <property type="match status" value="1"/>
</dbReference>
<dbReference type="GO" id="GO:0016813">
    <property type="term" value="F:hydrolase activity, acting on carbon-nitrogen (but not peptide) bonds, in linear amidines"/>
    <property type="evidence" value="ECO:0007669"/>
    <property type="project" value="InterPro"/>
</dbReference>
<dbReference type="SUPFAM" id="SSF55031">
    <property type="entry name" value="Bacterial exopeptidase dimerisation domain"/>
    <property type="match status" value="1"/>
</dbReference>
<dbReference type="GO" id="GO:0046872">
    <property type="term" value="F:metal ion binding"/>
    <property type="evidence" value="ECO:0007669"/>
    <property type="project" value="UniProtKB-KW"/>
</dbReference>
<keyword evidence="3" id="KW-0479">Metal-binding</keyword>
<evidence type="ECO:0000313" key="6">
    <source>
        <dbReference type="Proteomes" id="UP000236003"/>
    </source>
</evidence>
<evidence type="ECO:0000256" key="2">
    <source>
        <dbReference type="ARBA" id="ARBA00022801"/>
    </source>
</evidence>
<evidence type="ECO:0000259" key="4">
    <source>
        <dbReference type="Pfam" id="PF07687"/>
    </source>
</evidence>
<feature type="domain" description="Peptidase M20 dimerisation" evidence="4">
    <location>
        <begin position="214"/>
        <end position="315"/>
    </location>
</feature>
<dbReference type="PIRSF" id="PIRSF001235">
    <property type="entry name" value="Amidase_carbamoylase"/>
    <property type="match status" value="1"/>
</dbReference>
<accession>A0A2N8RCT7</accession>
<keyword evidence="3" id="KW-0862">Zinc</keyword>
<dbReference type="NCBIfam" id="TIGR01879">
    <property type="entry name" value="hydantase"/>
    <property type="match status" value="1"/>
</dbReference>
<dbReference type="Gene3D" id="3.30.70.360">
    <property type="match status" value="1"/>
</dbReference>
<feature type="binding site" evidence="3">
    <location>
        <position position="86"/>
    </location>
    <ligand>
        <name>Zn(2+)</name>
        <dbReference type="ChEBI" id="CHEBI:29105"/>
        <label>1</label>
    </ligand>
</feature>
<dbReference type="Gene3D" id="3.40.630.10">
    <property type="entry name" value="Zn peptidases"/>
    <property type="match status" value="1"/>
</dbReference>
<sequence length="411" mass="44280">MSAQQALEAVNSERLQQLLATLATFGPGEHGGMNRQALSEEDFAARAWLIEQARALGCEVFTDTCANLFIRRAGIKDLPPVMTGSHIDTQPTGGTLDGCYGVMAGLECLHALNASNIQTRRPIELVVWTNEEGSRFAPGAMGSSAYVEPGRVEQFRDNCDADGVSVGAALEAHARRFADLPLRGKIATHAFVELHIEQGPVLEQAGKDLGVVTGIQGVRWYQVRCKGASAHAGTTPMSMRRDAMLLAIETLQHIDALADRLSHADDKRLTFGRWTVAPNAINTIANEVIFSLDFRHADAVVLQAFDTELASCLPEDAELECLFSHAPTSFDGEVVNVVEQACAATGRSHQPIRSGAFHDAMYLSGHCPTAMIFVPSRDGISHNPLEFTELAQLTTGAQALAWALIALAEQP</sequence>
<feature type="binding site" evidence="3">
    <location>
        <position position="97"/>
    </location>
    <ligand>
        <name>Zn(2+)</name>
        <dbReference type="ChEBI" id="CHEBI:29105"/>
        <label>1</label>
    </ligand>
</feature>
<dbReference type="PANTHER" id="PTHR32494">
    <property type="entry name" value="ALLANTOATE DEIMINASE-RELATED"/>
    <property type="match status" value="1"/>
</dbReference>
<keyword evidence="2 5" id="KW-0378">Hydrolase</keyword>
<reference evidence="5 6" key="1">
    <citation type="submission" date="2018-01" db="EMBL/GenBank/DDBJ databases">
        <title>Denitrification phenotypes of diverse strains of Pseudomonas stutzeri.</title>
        <authorList>
            <person name="Milligan D.A."/>
            <person name="Bergaust L."/>
            <person name="Bakken L.R."/>
            <person name="Frostegard A."/>
        </authorList>
    </citation>
    <scope>NUCLEOTIDE SEQUENCE [LARGE SCALE GENOMIC DNA]</scope>
    <source>
        <strain evidence="5 6">CCUG 44592</strain>
    </source>
</reference>
<dbReference type="InterPro" id="IPR011650">
    <property type="entry name" value="Peptidase_M20_dimer"/>
</dbReference>
<dbReference type="Proteomes" id="UP000236003">
    <property type="component" value="Unassembled WGS sequence"/>
</dbReference>
<evidence type="ECO:0000256" key="1">
    <source>
        <dbReference type="ARBA" id="ARBA00006153"/>
    </source>
</evidence>
<dbReference type="NCBIfam" id="NF006771">
    <property type="entry name" value="PRK09290.1-5"/>
    <property type="match status" value="1"/>
</dbReference>
<dbReference type="AlphaFoldDB" id="A0A2N8RCT7"/>
<feature type="binding site" evidence="3">
    <location>
        <position position="132"/>
    </location>
    <ligand>
        <name>Zn(2+)</name>
        <dbReference type="ChEBI" id="CHEBI:29105"/>
        <label>2</label>
    </ligand>
</feature>
<dbReference type="InterPro" id="IPR010158">
    <property type="entry name" value="Amidase_Cbmase"/>
</dbReference>
<comment type="cofactor">
    <cofactor evidence="3">
        <name>Zn(2+)</name>
        <dbReference type="ChEBI" id="CHEBI:29105"/>
    </cofactor>
    <text evidence="3">Binds 2 Zn(2+) ions per subunit.</text>
</comment>
<dbReference type="Pfam" id="PF07687">
    <property type="entry name" value="M20_dimer"/>
    <property type="match status" value="1"/>
</dbReference>
<evidence type="ECO:0000256" key="3">
    <source>
        <dbReference type="PIRSR" id="PIRSR001235-1"/>
    </source>
</evidence>
<dbReference type="InterPro" id="IPR036264">
    <property type="entry name" value="Bact_exopeptidase_dim_dom"/>
</dbReference>
<feature type="binding site" evidence="3">
    <location>
        <position position="97"/>
    </location>
    <ligand>
        <name>Zn(2+)</name>
        <dbReference type="ChEBI" id="CHEBI:29105"/>
        <label>2</label>
    </ligand>
</feature>
<feature type="binding site" evidence="3">
    <location>
        <position position="195"/>
    </location>
    <ligand>
        <name>Zn(2+)</name>
        <dbReference type="ChEBI" id="CHEBI:29105"/>
        <label>1</label>
    </ligand>
</feature>
<comment type="caution">
    <text evidence="5">The sequence shown here is derived from an EMBL/GenBank/DDBJ whole genome shotgun (WGS) entry which is preliminary data.</text>
</comment>
<gene>
    <name evidence="5" type="ORF">CXK99_13290</name>
</gene>